<dbReference type="AlphaFoldDB" id="Q13JA4"/>
<proteinExistence type="predicted"/>
<keyword evidence="2" id="KW-1185">Reference proteome</keyword>
<dbReference type="Proteomes" id="UP000001817">
    <property type="component" value="Chromosome 2"/>
</dbReference>
<evidence type="ECO:0000313" key="2">
    <source>
        <dbReference type="Proteomes" id="UP000001817"/>
    </source>
</evidence>
<dbReference type="STRING" id="266265.Bxe_B0094"/>
<dbReference type="Gene3D" id="3.90.79.10">
    <property type="entry name" value="Nucleoside Triphosphate Pyrophosphohydrolase"/>
    <property type="match status" value="1"/>
</dbReference>
<dbReference type="eggNOG" id="COG1051">
    <property type="taxonomic scope" value="Bacteria"/>
</dbReference>
<dbReference type="KEGG" id="bxe:Bxe_B0094"/>
<protein>
    <recommendedName>
        <fullName evidence="3">NUDIX hydrolase</fullName>
    </recommendedName>
</protein>
<dbReference type="EMBL" id="CP000271">
    <property type="protein sequence ID" value="ABE35835.1"/>
    <property type="molecule type" value="Genomic_DNA"/>
</dbReference>
<accession>Q13JA4</accession>
<name>Q13JA4_PARXL</name>
<evidence type="ECO:0000313" key="1">
    <source>
        <dbReference type="EMBL" id="ABE35835.1"/>
    </source>
</evidence>
<evidence type="ECO:0008006" key="3">
    <source>
        <dbReference type="Google" id="ProtNLM"/>
    </source>
</evidence>
<gene>
    <name evidence="1" type="ORF">Bxe_B0094</name>
</gene>
<sequence length="132" mass="14586">MCPRQPYLAGCQAEVAMGASGRPYPSRGRATRGCVARTGRGNDARCDRTGVPFSVQWINTVHHVFFADVAHQATAQPSNEIARCKWFVPIKIKTLSTSVPTQGIVELFFRHMAAVEHNDSQRMLERTGDVTV</sequence>
<reference evidence="1 2" key="1">
    <citation type="journal article" date="2006" name="Proc. Natl. Acad. Sci. U.S.A.">
        <title>Burkholderia xenovorans LB400 harbors a multi-replicon, 9.73-Mbp genome shaped for versatility.</title>
        <authorList>
            <person name="Chain P.S."/>
            <person name="Denef V.J."/>
            <person name="Konstantinidis K.T."/>
            <person name="Vergez L.M."/>
            <person name="Agullo L."/>
            <person name="Reyes V.L."/>
            <person name="Hauser L."/>
            <person name="Cordova M."/>
            <person name="Gomez L."/>
            <person name="Gonzalez M."/>
            <person name="Land M."/>
            <person name="Lao V."/>
            <person name="Larimer F."/>
            <person name="LiPuma J.J."/>
            <person name="Mahenthiralingam E."/>
            <person name="Malfatti S.A."/>
            <person name="Marx C.J."/>
            <person name="Parnell J.J."/>
            <person name="Ramette A."/>
            <person name="Richardson P."/>
            <person name="Seeger M."/>
            <person name="Smith D."/>
            <person name="Spilker T."/>
            <person name="Sul W.J."/>
            <person name="Tsoi T.V."/>
            <person name="Ulrich L.E."/>
            <person name="Zhulin I.B."/>
            <person name="Tiedje J.M."/>
        </authorList>
    </citation>
    <scope>NUCLEOTIDE SEQUENCE [LARGE SCALE GENOMIC DNA]</scope>
    <source>
        <strain evidence="1 2">LB400</strain>
    </source>
</reference>
<organism evidence="1 2">
    <name type="scientific">Paraburkholderia xenovorans (strain LB400)</name>
    <dbReference type="NCBI Taxonomy" id="266265"/>
    <lineage>
        <taxon>Bacteria</taxon>
        <taxon>Pseudomonadati</taxon>
        <taxon>Pseudomonadota</taxon>
        <taxon>Betaproteobacteria</taxon>
        <taxon>Burkholderiales</taxon>
        <taxon>Burkholderiaceae</taxon>
        <taxon>Paraburkholderia</taxon>
    </lineage>
</organism>